<protein>
    <recommendedName>
        <fullName evidence="11">Signal peptide peptidase-like 2B</fullName>
    </recommendedName>
</protein>
<organism evidence="9 10">
    <name type="scientific">Pelusios castaneus</name>
    <name type="common">West African mud turtle</name>
    <dbReference type="NCBI Taxonomy" id="367368"/>
    <lineage>
        <taxon>Eukaryota</taxon>
        <taxon>Metazoa</taxon>
        <taxon>Chordata</taxon>
        <taxon>Craniata</taxon>
        <taxon>Vertebrata</taxon>
        <taxon>Euteleostomi</taxon>
        <taxon>Archelosauria</taxon>
        <taxon>Testudinata</taxon>
        <taxon>Testudines</taxon>
        <taxon>Pleurodira</taxon>
        <taxon>Pelomedusidae</taxon>
        <taxon>Pelusios</taxon>
    </lineage>
</organism>
<feature type="transmembrane region" description="Helical" evidence="8">
    <location>
        <begin position="167"/>
        <end position="191"/>
    </location>
</feature>
<dbReference type="GO" id="GO:0098554">
    <property type="term" value="C:cytoplasmic side of endoplasmic reticulum membrane"/>
    <property type="evidence" value="ECO:0007669"/>
    <property type="project" value="TreeGrafter"/>
</dbReference>
<feature type="transmembrane region" description="Helical" evidence="8">
    <location>
        <begin position="247"/>
        <end position="268"/>
    </location>
</feature>
<evidence type="ECO:0000256" key="6">
    <source>
        <dbReference type="ARBA" id="ARBA00022989"/>
    </source>
</evidence>
<dbReference type="GO" id="GO:0042500">
    <property type="term" value="F:aspartic endopeptidase activity, intramembrane cleaving"/>
    <property type="evidence" value="ECO:0007669"/>
    <property type="project" value="InterPro"/>
</dbReference>
<dbReference type="PANTHER" id="PTHR12174:SF39">
    <property type="entry name" value="SIGNAL PEPTIDE PEPTIDASE-LIKE 2B"/>
    <property type="match status" value="1"/>
</dbReference>
<dbReference type="GO" id="GO:0030660">
    <property type="term" value="C:Golgi-associated vesicle membrane"/>
    <property type="evidence" value="ECO:0007669"/>
    <property type="project" value="TreeGrafter"/>
</dbReference>
<keyword evidence="10" id="KW-1185">Reference proteome</keyword>
<evidence type="ECO:0000256" key="2">
    <source>
        <dbReference type="ARBA" id="ARBA00004366"/>
    </source>
</evidence>
<dbReference type="GO" id="GO:0033619">
    <property type="term" value="P:membrane protein proteolysis"/>
    <property type="evidence" value="ECO:0007669"/>
    <property type="project" value="TreeGrafter"/>
</dbReference>
<feature type="transmembrane region" description="Helical" evidence="8">
    <location>
        <begin position="289"/>
        <end position="308"/>
    </location>
</feature>
<feature type="transmembrane region" description="Helical" evidence="8">
    <location>
        <begin position="343"/>
        <end position="363"/>
    </location>
</feature>
<comment type="subcellular location">
    <subcellularLocation>
        <location evidence="1">Endomembrane system</location>
        <topology evidence="1">Multi-pass membrane protein</topology>
    </subcellularLocation>
    <subcellularLocation>
        <location evidence="2">Membrane</location>
        <topology evidence="2">Multi-pass membrane protein</topology>
        <orientation evidence="2">Lumenal side</orientation>
    </subcellularLocation>
</comment>
<keyword evidence="5" id="KW-0378">Hydrolase</keyword>
<reference evidence="9" key="1">
    <citation type="submission" date="2025-08" db="UniProtKB">
        <authorList>
            <consortium name="Ensembl"/>
        </authorList>
    </citation>
    <scope>IDENTIFICATION</scope>
</reference>
<sequence length="609" mass="68345">MSTTFPCLSFLKFSITPLSFSPNHHGVVRVLPEKGGDYCFLFPSHWAQSLQDKSGHTNRLQPQQSLTSSALCCLPSFFGEDDCDGGGLSTRIASMRQGNCNFFESTRLQRINGTQVLLILGGDAPISFTGGNGLAHDRGHCEEIITPVNLLSDMDLIYLFFKSLSRLLGYNTGIMFILAVGTVTTGGYWAGNIEKKRQQYMKCRCKNADEFDDVTIDPDVPFICASVVMSSFLLLVFYCFYDHLVNMMIGFFSVYASLGLYSCLSPFVNKLPFGEHKFHLPYFHNGPQVRNLFLAGFCICVTVTWMIFRNEDQWAWVLQDFLGISICLYVLKTVRMPTLKNCSLFLVALLVYDVFFVFITPFLTKSGESIMEAAAHSPSDSISHEKIPFLLKVPILSSASAFDDSPFTILGLGDIIIPGFLIAYCHRFDVQMHSSRVYFVASTIAYSYGLLMAFVVSALMQKGQPALLYLVPCTLITSLAVALFRKELTNFWMGNGFTKDLSDPSLEMAISYPDTPIDSNTQVCQQEREEKTINFTFKEEQDNSIVVTEELTDLSIHDEQNSDLMLCKEESINQHDDEHESAILNAEKNESDSIIKEKASQIYLENLNM</sequence>
<keyword evidence="7 8" id="KW-0472">Membrane</keyword>
<name>A0A8C8RVA9_9SAUR</name>
<evidence type="ECO:0000256" key="1">
    <source>
        <dbReference type="ARBA" id="ARBA00004127"/>
    </source>
</evidence>
<keyword evidence="6 8" id="KW-1133">Transmembrane helix</keyword>
<dbReference type="Ensembl" id="ENSPCET00000011824.1">
    <property type="protein sequence ID" value="ENSPCEP00000011450.1"/>
    <property type="gene ID" value="ENSPCEG00000009048.1"/>
</dbReference>
<evidence type="ECO:0000313" key="9">
    <source>
        <dbReference type="Ensembl" id="ENSPCEP00000011450.1"/>
    </source>
</evidence>
<reference evidence="9" key="2">
    <citation type="submission" date="2025-09" db="UniProtKB">
        <authorList>
            <consortium name="Ensembl"/>
        </authorList>
    </citation>
    <scope>IDENTIFICATION</scope>
</reference>
<evidence type="ECO:0000313" key="10">
    <source>
        <dbReference type="Proteomes" id="UP000694393"/>
    </source>
</evidence>
<proteinExistence type="inferred from homology"/>
<feature type="transmembrane region" description="Helical" evidence="8">
    <location>
        <begin position="437"/>
        <end position="460"/>
    </location>
</feature>
<dbReference type="GO" id="GO:0005765">
    <property type="term" value="C:lysosomal membrane"/>
    <property type="evidence" value="ECO:0007669"/>
    <property type="project" value="TreeGrafter"/>
</dbReference>
<feature type="transmembrane region" description="Helical" evidence="8">
    <location>
        <begin position="314"/>
        <end position="331"/>
    </location>
</feature>
<accession>A0A8C8RVA9</accession>
<feature type="transmembrane region" description="Helical" evidence="8">
    <location>
        <begin position="466"/>
        <end position="484"/>
    </location>
</feature>
<evidence type="ECO:0000256" key="3">
    <source>
        <dbReference type="ARBA" id="ARBA00006859"/>
    </source>
</evidence>
<evidence type="ECO:0000256" key="4">
    <source>
        <dbReference type="ARBA" id="ARBA00022692"/>
    </source>
</evidence>
<feature type="transmembrane region" description="Helical" evidence="8">
    <location>
        <begin position="220"/>
        <end position="241"/>
    </location>
</feature>
<evidence type="ECO:0000256" key="8">
    <source>
        <dbReference type="SAM" id="Phobius"/>
    </source>
</evidence>
<comment type="similarity">
    <text evidence="3">Belongs to the peptidase A22B family.</text>
</comment>
<dbReference type="SMART" id="SM00730">
    <property type="entry name" value="PSN"/>
    <property type="match status" value="1"/>
</dbReference>
<evidence type="ECO:0000256" key="7">
    <source>
        <dbReference type="ARBA" id="ARBA00023136"/>
    </source>
</evidence>
<evidence type="ECO:0000256" key="5">
    <source>
        <dbReference type="ARBA" id="ARBA00022801"/>
    </source>
</evidence>
<dbReference type="PANTHER" id="PTHR12174">
    <property type="entry name" value="SIGNAL PEPTIDE PEPTIDASE"/>
    <property type="match status" value="1"/>
</dbReference>
<dbReference type="InterPro" id="IPR007369">
    <property type="entry name" value="Peptidase_A22B_SPP"/>
</dbReference>
<keyword evidence="4 8" id="KW-0812">Transmembrane</keyword>
<evidence type="ECO:0008006" key="11">
    <source>
        <dbReference type="Google" id="ProtNLM"/>
    </source>
</evidence>
<dbReference type="Pfam" id="PF04258">
    <property type="entry name" value="Peptidase_A22B"/>
    <property type="match status" value="1"/>
</dbReference>
<dbReference type="InterPro" id="IPR006639">
    <property type="entry name" value="Preselin/SPP"/>
</dbReference>
<dbReference type="Proteomes" id="UP000694393">
    <property type="component" value="Unplaced"/>
</dbReference>
<dbReference type="AlphaFoldDB" id="A0A8C8RVA9"/>
<dbReference type="GO" id="GO:0098553">
    <property type="term" value="C:lumenal side of endoplasmic reticulum membrane"/>
    <property type="evidence" value="ECO:0007669"/>
    <property type="project" value="TreeGrafter"/>
</dbReference>
<feature type="transmembrane region" description="Helical" evidence="8">
    <location>
        <begin position="407"/>
        <end position="425"/>
    </location>
</feature>